<protein>
    <submittedName>
        <fullName evidence="1">Uncharacterized protein</fullName>
    </submittedName>
</protein>
<gene>
    <name evidence="1" type="ORF">BSL78_23404</name>
</gene>
<dbReference type="OrthoDB" id="25840at2759"/>
<dbReference type="EMBL" id="MRZV01001204">
    <property type="protein sequence ID" value="PIK39746.1"/>
    <property type="molecule type" value="Genomic_DNA"/>
</dbReference>
<proteinExistence type="predicted"/>
<dbReference type="AlphaFoldDB" id="A0A2G8JVF6"/>
<evidence type="ECO:0000313" key="2">
    <source>
        <dbReference type="Proteomes" id="UP000230750"/>
    </source>
</evidence>
<organism evidence="1 2">
    <name type="scientific">Stichopus japonicus</name>
    <name type="common">Sea cucumber</name>
    <dbReference type="NCBI Taxonomy" id="307972"/>
    <lineage>
        <taxon>Eukaryota</taxon>
        <taxon>Metazoa</taxon>
        <taxon>Echinodermata</taxon>
        <taxon>Eleutherozoa</taxon>
        <taxon>Echinozoa</taxon>
        <taxon>Holothuroidea</taxon>
        <taxon>Aspidochirotacea</taxon>
        <taxon>Aspidochirotida</taxon>
        <taxon>Stichopodidae</taxon>
        <taxon>Apostichopus</taxon>
    </lineage>
</organism>
<dbReference type="Proteomes" id="UP000230750">
    <property type="component" value="Unassembled WGS sequence"/>
</dbReference>
<keyword evidence="2" id="KW-1185">Reference proteome</keyword>
<sequence>MVKCHNTSLWQSQHVVQGTFVPFVSEAEVGMYAIQEENYMNDTVDFVVTESAWDRNFDEALKENRSLLFTTQSGSTTATGPGKWSLMLTMQSAKLIEGMSF</sequence>
<comment type="caution">
    <text evidence="1">The sequence shown here is derived from an EMBL/GenBank/DDBJ whole genome shotgun (WGS) entry which is preliminary data.</text>
</comment>
<reference evidence="1 2" key="1">
    <citation type="journal article" date="2017" name="PLoS Biol.">
        <title>The sea cucumber genome provides insights into morphological evolution and visceral regeneration.</title>
        <authorList>
            <person name="Zhang X."/>
            <person name="Sun L."/>
            <person name="Yuan J."/>
            <person name="Sun Y."/>
            <person name="Gao Y."/>
            <person name="Zhang L."/>
            <person name="Li S."/>
            <person name="Dai H."/>
            <person name="Hamel J.F."/>
            <person name="Liu C."/>
            <person name="Yu Y."/>
            <person name="Liu S."/>
            <person name="Lin W."/>
            <person name="Guo K."/>
            <person name="Jin S."/>
            <person name="Xu P."/>
            <person name="Storey K.B."/>
            <person name="Huan P."/>
            <person name="Zhang T."/>
            <person name="Zhou Y."/>
            <person name="Zhang J."/>
            <person name="Lin C."/>
            <person name="Li X."/>
            <person name="Xing L."/>
            <person name="Huo D."/>
            <person name="Sun M."/>
            <person name="Wang L."/>
            <person name="Mercier A."/>
            <person name="Li F."/>
            <person name="Yang H."/>
            <person name="Xiang J."/>
        </authorList>
    </citation>
    <scope>NUCLEOTIDE SEQUENCE [LARGE SCALE GENOMIC DNA]</scope>
    <source>
        <strain evidence="1">Shaxun</strain>
        <tissue evidence="1">Muscle</tissue>
    </source>
</reference>
<evidence type="ECO:0000313" key="1">
    <source>
        <dbReference type="EMBL" id="PIK39746.1"/>
    </source>
</evidence>
<accession>A0A2G8JVF6</accession>
<name>A0A2G8JVF6_STIJA</name>